<dbReference type="Gene3D" id="2.30.30.40">
    <property type="entry name" value="SH3 Domains"/>
    <property type="match status" value="1"/>
</dbReference>
<gene>
    <name evidence="2" type="ORF">FHW16_003340</name>
</gene>
<feature type="compositionally biased region" description="Low complexity" evidence="1">
    <location>
        <begin position="9"/>
        <end position="28"/>
    </location>
</feature>
<feature type="region of interest" description="Disordered" evidence="1">
    <location>
        <begin position="1"/>
        <end position="29"/>
    </location>
</feature>
<evidence type="ECO:0000256" key="1">
    <source>
        <dbReference type="SAM" id="MobiDB-lite"/>
    </source>
</evidence>
<feature type="compositionally biased region" description="Basic and acidic residues" evidence="1">
    <location>
        <begin position="83"/>
        <end position="93"/>
    </location>
</feature>
<comment type="caution">
    <text evidence="2">The sequence shown here is derived from an EMBL/GenBank/DDBJ whole genome shotgun (WGS) entry which is preliminary data.</text>
</comment>
<accession>A0A839EI02</accession>
<feature type="region of interest" description="Disordered" evidence="1">
    <location>
        <begin position="67"/>
        <end position="128"/>
    </location>
</feature>
<dbReference type="Proteomes" id="UP000549052">
    <property type="component" value="Unassembled WGS sequence"/>
</dbReference>
<dbReference type="RefSeq" id="WP_182550271.1">
    <property type="nucleotide sequence ID" value="NZ_JACGXN010000005.1"/>
</dbReference>
<evidence type="ECO:0000313" key="3">
    <source>
        <dbReference type="Proteomes" id="UP000549052"/>
    </source>
</evidence>
<name>A0A839EI02_9HYPH</name>
<reference evidence="2 3" key="1">
    <citation type="submission" date="2020-07" db="EMBL/GenBank/DDBJ databases">
        <title>Genomic Encyclopedia of Type Strains, Phase IV (KMG-V): Genome sequencing to study the core and pangenomes of soil and plant-associated prokaryotes.</title>
        <authorList>
            <person name="Whitman W."/>
        </authorList>
    </citation>
    <scope>NUCLEOTIDE SEQUENCE [LARGE SCALE GENOMIC DNA]</scope>
    <source>
        <strain evidence="2 3">AN3</strain>
    </source>
</reference>
<organism evidence="2 3">
    <name type="scientific">Phyllobacterium myrsinacearum</name>
    <dbReference type="NCBI Taxonomy" id="28101"/>
    <lineage>
        <taxon>Bacteria</taxon>
        <taxon>Pseudomonadati</taxon>
        <taxon>Pseudomonadota</taxon>
        <taxon>Alphaproteobacteria</taxon>
        <taxon>Hyphomicrobiales</taxon>
        <taxon>Phyllobacteriaceae</taxon>
        <taxon>Phyllobacterium</taxon>
    </lineage>
</organism>
<proteinExistence type="predicted"/>
<evidence type="ECO:0000313" key="2">
    <source>
        <dbReference type="EMBL" id="MBA8879621.1"/>
    </source>
</evidence>
<protein>
    <submittedName>
        <fullName evidence="2">Uncharacterized protein YgiM (DUF1202 family)</fullName>
    </submittedName>
</protein>
<keyword evidence="3" id="KW-1185">Reference proteome</keyword>
<sequence>MAKRKRSTRSSSRAPKRSSSQSASRRSSTGTILALAVIVGVGALSIWQHKGSQTILSRLFERSAAHSSQPPAAKLEASVKQSAKIEPRQEDSRTNSTPIPRPSIAVGAQPQNPVVTKPVQRPHRSVGPVEKADIRVPRGVNMPNMAPSVVYARERLTLRRNAWDKSAPAGTVEKGREMRSYSKTGKWHRVVVPATDMIGWVHEDMLVAGKARPGVSSMATGAISREPELTQVQAVYPPRPVGTQ</sequence>
<dbReference type="AlphaFoldDB" id="A0A839EI02"/>
<dbReference type="EMBL" id="JACGXN010000005">
    <property type="protein sequence ID" value="MBA8879621.1"/>
    <property type="molecule type" value="Genomic_DNA"/>
</dbReference>